<dbReference type="EMBL" id="JAACLJ010000002">
    <property type="protein sequence ID" value="KAF4591646.1"/>
    <property type="molecule type" value="Genomic_DNA"/>
</dbReference>
<dbReference type="AlphaFoldDB" id="A0A8H4Q9D9"/>
<evidence type="ECO:0000256" key="1">
    <source>
        <dbReference type="SAM" id="MobiDB-lite"/>
    </source>
</evidence>
<evidence type="ECO:0000313" key="2">
    <source>
        <dbReference type="EMBL" id="KAF4591646.1"/>
    </source>
</evidence>
<keyword evidence="3" id="KW-1185">Reference proteome</keyword>
<organism evidence="2 3">
    <name type="scientific">Ophiocordyceps camponoti-floridani</name>
    <dbReference type="NCBI Taxonomy" id="2030778"/>
    <lineage>
        <taxon>Eukaryota</taxon>
        <taxon>Fungi</taxon>
        <taxon>Dikarya</taxon>
        <taxon>Ascomycota</taxon>
        <taxon>Pezizomycotina</taxon>
        <taxon>Sordariomycetes</taxon>
        <taxon>Hypocreomycetidae</taxon>
        <taxon>Hypocreales</taxon>
        <taxon>Ophiocordycipitaceae</taxon>
        <taxon>Ophiocordyceps</taxon>
    </lineage>
</organism>
<feature type="compositionally biased region" description="Basic and acidic residues" evidence="1">
    <location>
        <begin position="49"/>
        <end position="66"/>
    </location>
</feature>
<name>A0A8H4Q9D9_9HYPO</name>
<protein>
    <submittedName>
        <fullName evidence="2">Uncharacterized protein</fullName>
    </submittedName>
</protein>
<feature type="region of interest" description="Disordered" evidence="1">
    <location>
        <begin position="49"/>
        <end position="75"/>
    </location>
</feature>
<comment type="caution">
    <text evidence="2">The sequence shown here is derived from an EMBL/GenBank/DDBJ whole genome shotgun (WGS) entry which is preliminary data.</text>
</comment>
<gene>
    <name evidence="2" type="ORF">GQ602_001945</name>
</gene>
<proteinExistence type="predicted"/>
<reference evidence="2 3" key="1">
    <citation type="journal article" date="2020" name="G3 (Bethesda)">
        <title>Genetic Underpinnings of Host Manipulation by Ophiocordyceps as Revealed by Comparative Transcriptomics.</title>
        <authorList>
            <person name="Will I."/>
            <person name="Das B."/>
            <person name="Trinh T."/>
            <person name="Brachmann A."/>
            <person name="Ohm R.A."/>
            <person name="de Bekker C."/>
        </authorList>
    </citation>
    <scope>NUCLEOTIDE SEQUENCE [LARGE SCALE GENOMIC DNA]</scope>
    <source>
        <strain evidence="2 3">EC05</strain>
    </source>
</reference>
<evidence type="ECO:0000313" key="3">
    <source>
        <dbReference type="Proteomes" id="UP000562929"/>
    </source>
</evidence>
<feature type="region of interest" description="Disordered" evidence="1">
    <location>
        <begin position="1"/>
        <end position="29"/>
    </location>
</feature>
<dbReference type="Proteomes" id="UP000562929">
    <property type="component" value="Unassembled WGS sequence"/>
</dbReference>
<sequence length="75" mass="8339">MPALPPPAPSSGTRSRRTVEAQPGARVSARDSVRFRAVITVRGIRRRTVEAPHADTTRLQFEESKQQKKKKKGAM</sequence>
<accession>A0A8H4Q9D9</accession>